<keyword evidence="3" id="KW-1185">Reference proteome</keyword>
<name>A0A423T8J7_PENVA</name>
<feature type="compositionally biased region" description="Low complexity" evidence="1">
    <location>
        <begin position="438"/>
        <end position="463"/>
    </location>
</feature>
<feature type="compositionally biased region" description="Basic residues" evidence="1">
    <location>
        <begin position="521"/>
        <end position="532"/>
    </location>
</feature>
<gene>
    <name evidence="2" type="ORF">C7M84_008814</name>
</gene>
<accession>A0A423T8J7</accession>
<dbReference type="EMBL" id="QCYY01002113">
    <property type="protein sequence ID" value="ROT72769.1"/>
    <property type="molecule type" value="Genomic_DNA"/>
</dbReference>
<evidence type="ECO:0000313" key="3">
    <source>
        <dbReference type="Proteomes" id="UP000283509"/>
    </source>
</evidence>
<comment type="caution">
    <text evidence="2">The sequence shown here is derived from an EMBL/GenBank/DDBJ whole genome shotgun (WGS) entry which is preliminary data.</text>
</comment>
<feature type="region of interest" description="Disordered" evidence="1">
    <location>
        <begin position="422"/>
        <end position="535"/>
    </location>
</feature>
<reference evidence="2 3" key="1">
    <citation type="submission" date="2018-04" db="EMBL/GenBank/DDBJ databases">
        <authorList>
            <person name="Zhang X."/>
            <person name="Yuan J."/>
            <person name="Li F."/>
            <person name="Xiang J."/>
        </authorList>
    </citation>
    <scope>NUCLEOTIDE SEQUENCE [LARGE SCALE GENOMIC DNA]</scope>
    <source>
        <tissue evidence="2">Muscle</tissue>
    </source>
</reference>
<feature type="compositionally biased region" description="Pro residues" evidence="1">
    <location>
        <begin position="464"/>
        <end position="477"/>
    </location>
</feature>
<sequence>MFTPLLSPPLLSFILFSVLYRLPFHPFPLSPYFLSINLLSLSSSVLPLLPSSPSLQPSSSSFLFLFLNQSLFILPLSFSSPLPFLPSPIFSFLPLFPYFFFPSPHSLPFSSSSPFLISTNLFLFLSSLLPFPSSSLPPLPFSSPSLLSSLFLPLPPLPPFLPSLPLLPFPITLTCFRECLMVATIHSPVATPHPPHPPRSQPPVISVSSWRTAPFLRPPLPPPPSLPPPSPPLSAYPPLPPTSTPHPPIRPHKLDFISSLCFHLLRYFPLDTRHFTSPDPFHTSVPRPIFLCCPLHLQYFLLHILFHVYHLLYTTPSSPILHLIISFIHLALSQTFLLPQSHIISNIAPLFTSKISCKHPTSSPTLPSISPPKSLSNIIFLLLSFIHPTSSPTFLPQIPLHLQHLHFTSYISPSHPVLPPASFSSNSTLTPTPPHPPHTLTSLPTGYSTPTHSLPPTSPTFTFPAPPTPPLPRPPPHSTHSPPHNYSTLSSPHPPPRPRKKPAPFAHVPIYTLSNPLPTRPHAHAGRQRVTRRKDVGQARELPFAFIFSVTFV</sequence>
<protein>
    <submittedName>
        <fullName evidence="2">Uncharacterized protein</fullName>
    </submittedName>
</protein>
<dbReference type="AlphaFoldDB" id="A0A423T8J7"/>
<reference evidence="2 3" key="2">
    <citation type="submission" date="2019-01" db="EMBL/GenBank/DDBJ databases">
        <title>The decoding of complex shrimp genome reveals the adaptation for benthos swimmer, frequently molting mechanism and breeding impact on genome.</title>
        <authorList>
            <person name="Sun Y."/>
            <person name="Gao Y."/>
            <person name="Yu Y."/>
        </authorList>
    </citation>
    <scope>NUCLEOTIDE SEQUENCE [LARGE SCALE GENOMIC DNA]</scope>
    <source>
        <tissue evidence="2">Muscle</tissue>
    </source>
</reference>
<organism evidence="2 3">
    <name type="scientific">Penaeus vannamei</name>
    <name type="common">Whiteleg shrimp</name>
    <name type="synonym">Litopenaeus vannamei</name>
    <dbReference type="NCBI Taxonomy" id="6689"/>
    <lineage>
        <taxon>Eukaryota</taxon>
        <taxon>Metazoa</taxon>
        <taxon>Ecdysozoa</taxon>
        <taxon>Arthropoda</taxon>
        <taxon>Crustacea</taxon>
        <taxon>Multicrustacea</taxon>
        <taxon>Malacostraca</taxon>
        <taxon>Eumalacostraca</taxon>
        <taxon>Eucarida</taxon>
        <taxon>Decapoda</taxon>
        <taxon>Dendrobranchiata</taxon>
        <taxon>Penaeoidea</taxon>
        <taxon>Penaeidae</taxon>
        <taxon>Penaeus</taxon>
    </lineage>
</organism>
<dbReference type="Proteomes" id="UP000283509">
    <property type="component" value="Unassembled WGS sequence"/>
</dbReference>
<proteinExistence type="predicted"/>
<evidence type="ECO:0000256" key="1">
    <source>
        <dbReference type="SAM" id="MobiDB-lite"/>
    </source>
</evidence>
<evidence type="ECO:0000313" key="2">
    <source>
        <dbReference type="EMBL" id="ROT72769.1"/>
    </source>
</evidence>